<dbReference type="RefSeq" id="WP_119593464.1">
    <property type="nucleotide sequence ID" value="NZ_QXFM01000114.1"/>
</dbReference>
<comment type="caution">
    <text evidence="2">The sequence shown here is derived from an EMBL/GenBank/DDBJ whole genome shotgun (WGS) entry which is preliminary data.</text>
</comment>
<keyword evidence="3" id="KW-1185">Reference proteome</keyword>
<dbReference type="EMBL" id="QXFM01000114">
    <property type="protein sequence ID" value="RIV82953.1"/>
    <property type="molecule type" value="Genomic_DNA"/>
</dbReference>
<evidence type="ECO:0000313" key="3">
    <source>
        <dbReference type="Proteomes" id="UP000265366"/>
    </source>
</evidence>
<name>A0A3A1P1C6_9SPHN</name>
<accession>A0A3A1P1C6</accession>
<sequence length="142" mass="15536">MTYATQAILADRFDTRMLIELTDRGEVPAGAIDAEVVTRALIDADAVIDGYLAGKYRLPLAEVPPMLVDLASSIAIYKLHRYEPDAKIVKDYEQAMRTLRDIASGAVRLPLEGVEPAARNDGGVKTTDRARPFSNENLTGFV</sequence>
<dbReference type="Proteomes" id="UP000265366">
    <property type="component" value="Unassembled WGS sequence"/>
</dbReference>
<dbReference type="InterPro" id="IPR009752">
    <property type="entry name" value="Phage_Mu_GpJ"/>
</dbReference>
<dbReference type="AlphaFoldDB" id="A0A3A1P1C6"/>
<dbReference type="Pfam" id="PF07030">
    <property type="entry name" value="Phage_Mu_Gp36"/>
    <property type="match status" value="1"/>
</dbReference>
<reference evidence="2 3" key="1">
    <citation type="submission" date="2018-08" db="EMBL/GenBank/DDBJ databases">
        <title>Erythrobacter zhengii sp.nov., a bacterium isolated from deep-sea sediment.</title>
        <authorList>
            <person name="Fang C."/>
            <person name="Wu Y.-H."/>
            <person name="Sun C."/>
            <person name="Wang H."/>
            <person name="Cheng H."/>
            <person name="Meng F.-X."/>
            <person name="Wang C.-S."/>
            <person name="Xu X.-W."/>
        </authorList>
    </citation>
    <scope>NUCLEOTIDE SEQUENCE [LARGE SCALE GENOMIC DNA]</scope>
    <source>
        <strain evidence="2 3">CCTCC AB 2015396</strain>
    </source>
</reference>
<evidence type="ECO:0000313" key="2">
    <source>
        <dbReference type="EMBL" id="RIV82953.1"/>
    </source>
</evidence>
<evidence type="ECO:0000256" key="1">
    <source>
        <dbReference type="SAM" id="MobiDB-lite"/>
    </source>
</evidence>
<dbReference type="OrthoDB" id="9812088at2"/>
<gene>
    <name evidence="2" type="ORF">D2V17_14215</name>
</gene>
<proteinExistence type="predicted"/>
<protein>
    <submittedName>
        <fullName evidence="2">DUF1320 domain-containing protein</fullName>
    </submittedName>
</protein>
<feature type="region of interest" description="Disordered" evidence="1">
    <location>
        <begin position="118"/>
        <end position="142"/>
    </location>
</feature>
<organism evidence="2 3">
    <name type="scientific">Aurantiacibacter xanthus</name>
    <dbReference type="NCBI Taxonomy" id="1784712"/>
    <lineage>
        <taxon>Bacteria</taxon>
        <taxon>Pseudomonadati</taxon>
        <taxon>Pseudomonadota</taxon>
        <taxon>Alphaproteobacteria</taxon>
        <taxon>Sphingomonadales</taxon>
        <taxon>Erythrobacteraceae</taxon>
        <taxon>Aurantiacibacter</taxon>
    </lineage>
</organism>